<evidence type="ECO:0000313" key="2">
    <source>
        <dbReference type="EMBL" id="MFC4826637.1"/>
    </source>
</evidence>
<evidence type="ECO:0000256" key="1">
    <source>
        <dbReference type="SAM" id="Phobius"/>
    </source>
</evidence>
<gene>
    <name evidence="2" type="ORF">ACFO9K_20470</name>
</gene>
<dbReference type="AlphaFoldDB" id="A0ABD5Q7G0"/>
<evidence type="ECO:0008006" key="4">
    <source>
        <dbReference type="Google" id="ProtNLM"/>
    </source>
</evidence>
<feature type="transmembrane region" description="Helical" evidence="1">
    <location>
        <begin position="7"/>
        <end position="28"/>
    </location>
</feature>
<protein>
    <recommendedName>
        <fullName evidence="4">Transposase</fullName>
    </recommendedName>
</protein>
<keyword evidence="1" id="KW-0812">Transmembrane</keyword>
<feature type="transmembrane region" description="Helical" evidence="1">
    <location>
        <begin position="48"/>
        <end position="73"/>
    </location>
</feature>
<dbReference type="RefSeq" id="WP_254270858.1">
    <property type="nucleotide sequence ID" value="NZ_CP100403.1"/>
</dbReference>
<name>A0ABD5Q7G0_9EURY</name>
<keyword evidence="1" id="KW-0472">Membrane</keyword>
<proteinExistence type="predicted"/>
<dbReference type="GeneID" id="73047767"/>
<accession>A0ABD5Q7G0</accession>
<organism evidence="2 3">
    <name type="scientific">Halorussus aquaticus</name>
    <dbReference type="NCBI Taxonomy" id="2953748"/>
    <lineage>
        <taxon>Archaea</taxon>
        <taxon>Methanobacteriati</taxon>
        <taxon>Methanobacteriota</taxon>
        <taxon>Stenosarchaea group</taxon>
        <taxon>Halobacteria</taxon>
        <taxon>Halobacteriales</taxon>
        <taxon>Haladaptataceae</taxon>
        <taxon>Halorussus</taxon>
    </lineage>
</organism>
<comment type="caution">
    <text evidence="2">The sequence shown here is derived from an EMBL/GenBank/DDBJ whole genome shotgun (WGS) entry which is preliminary data.</text>
</comment>
<dbReference type="Proteomes" id="UP001595945">
    <property type="component" value="Unassembled WGS sequence"/>
</dbReference>
<reference evidence="2 3" key="1">
    <citation type="journal article" date="2019" name="Int. J. Syst. Evol. Microbiol.">
        <title>The Global Catalogue of Microorganisms (GCM) 10K type strain sequencing project: providing services to taxonomists for standard genome sequencing and annotation.</title>
        <authorList>
            <consortium name="The Broad Institute Genomics Platform"/>
            <consortium name="The Broad Institute Genome Sequencing Center for Infectious Disease"/>
            <person name="Wu L."/>
            <person name="Ma J."/>
        </authorList>
    </citation>
    <scope>NUCLEOTIDE SEQUENCE [LARGE SCALE GENOMIC DNA]</scope>
    <source>
        <strain evidence="2 3">XZYJ18</strain>
    </source>
</reference>
<evidence type="ECO:0000313" key="3">
    <source>
        <dbReference type="Proteomes" id="UP001595945"/>
    </source>
</evidence>
<keyword evidence="3" id="KW-1185">Reference proteome</keyword>
<keyword evidence="1" id="KW-1133">Transmembrane helix</keyword>
<sequence length="216" mass="24499">MSDIGRWVVWGLLPSVIGGLLLNTIVPFDTINSEVFAVVLTDPILRTGGLIIVLVAPVYFAVSYIIGLVSSLVDRRREIQKSNSPSAFSVPSRPSKLIWHGVVRHYGADWFVTVGEPRRGSQRYAYIEKGPCCPNCQTEMLRRNKTRLFVLKRRVWLCPECETVVDRPKEMLFEEERGVKNVVEKHVIASLSADDPEEYIESLDNIDTGQWGKRVR</sequence>
<dbReference type="EMBL" id="JBHSHT010000003">
    <property type="protein sequence ID" value="MFC4826637.1"/>
    <property type="molecule type" value="Genomic_DNA"/>
</dbReference>